<dbReference type="GO" id="GO:0005634">
    <property type="term" value="C:nucleus"/>
    <property type="evidence" value="ECO:0007669"/>
    <property type="project" value="UniProtKB-SubCell"/>
</dbReference>
<evidence type="ECO:0000256" key="5">
    <source>
        <dbReference type="ARBA" id="ARBA00022694"/>
    </source>
</evidence>
<evidence type="ECO:0000256" key="10">
    <source>
        <dbReference type="SAM" id="MobiDB-lite"/>
    </source>
</evidence>
<dbReference type="GO" id="GO:0070525">
    <property type="term" value="P:tRNA threonylcarbamoyladenosine metabolic process"/>
    <property type="evidence" value="ECO:0007669"/>
    <property type="project" value="TreeGrafter"/>
</dbReference>
<dbReference type="PANTHER" id="PTHR31283:SF4">
    <property type="entry name" value="CANCER_TESTIS ANTIGEN 1"/>
    <property type="match status" value="1"/>
</dbReference>
<dbReference type="AlphaFoldDB" id="A0A7J8EKE7"/>
<keyword evidence="4" id="KW-0963">Cytoplasm</keyword>
<feature type="compositionally biased region" description="Gly residues" evidence="10">
    <location>
        <begin position="14"/>
        <end position="24"/>
    </location>
</feature>
<sequence>MEAGGRGGGRKAKGPGGPGNSGGPDGREGREGPGGDGAREAGAAAAGSPQAAQAPPAPGQGASEVGVRAGPAAGGPGRQMLQFFLTVPFPTWIEAEMAHRSMAPRVQLQGAVRKEITVSGNSLAIRLSTEDVEQLQISVTACLDQLSLLFRIMQRFVPPFFPKPKPGKGG</sequence>
<evidence type="ECO:0000256" key="6">
    <source>
        <dbReference type="ARBA" id="ARBA00023242"/>
    </source>
</evidence>
<dbReference type="FunFam" id="3.30.310.50:FF:000005">
    <property type="entry name" value="L antigen family member 3"/>
    <property type="match status" value="1"/>
</dbReference>
<evidence type="ECO:0000256" key="9">
    <source>
        <dbReference type="ARBA" id="ARBA00076355"/>
    </source>
</evidence>
<organism evidence="11 12">
    <name type="scientific">Rousettus aegyptiacus</name>
    <name type="common">Egyptian fruit bat</name>
    <name type="synonym">Pteropus aegyptiacus</name>
    <dbReference type="NCBI Taxonomy" id="9407"/>
    <lineage>
        <taxon>Eukaryota</taxon>
        <taxon>Metazoa</taxon>
        <taxon>Chordata</taxon>
        <taxon>Craniata</taxon>
        <taxon>Vertebrata</taxon>
        <taxon>Euteleostomi</taxon>
        <taxon>Mammalia</taxon>
        <taxon>Eutheria</taxon>
        <taxon>Laurasiatheria</taxon>
        <taxon>Chiroptera</taxon>
        <taxon>Yinpterochiroptera</taxon>
        <taxon>Pteropodoidea</taxon>
        <taxon>Pteropodidae</taxon>
        <taxon>Rousettinae</taxon>
        <taxon>Rousettus</taxon>
    </lineage>
</organism>
<proteinExistence type="inferred from homology"/>
<evidence type="ECO:0000313" key="11">
    <source>
        <dbReference type="EMBL" id="KAF6435873.1"/>
    </source>
</evidence>
<evidence type="ECO:0000256" key="1">
    <source>
        <dbReference type="ARBA" id="ARBA00004123"/>
    </source>
</evidence>
<comment type="caution">
    <text evidence="11">The sequence shown here is derived from an EMBL/GenBank/DDBJ whole genome shotgun (WGS) entry which is preliminary data.</text>
</comment>
<comment type="function">
    <text evidence="7">Component of the EKC/KEOPS complex that is required for the formation of a threonylcarbamoyl group on adenosine at position 37 (t(6)A37) in tRNAs that read codons beginning with adenine. The complex is probably involved in the transfer of the threonylcarbamoyl moiety of threonylcarbamoyl-AMP (TC-AMP) to the N6 group of A37. LAGE3 functions as a dimerization module for the complex.</text>
</comment>
<feature type="region of interest" description="Disordered" evidence="10">
    <location>
        <begin position="1"/>
        <end position="73"/>
    </location>
</feature>
<keyword evidence="5" id="KW-0819">tRNA processing</keyword>
<reference evidence="11 12" key="1">
    <citation type="journal article" date="2020" name="Nature">
        <title>Six reference-quality genomes reveal evolution of bat adaptations.</title>
        <authorList>
            <person name="Jebb D."/>
            <person name="Huang Z."/>
            <person name="Pippel M."/>
            <person name="Hughes G.M."/>
            <person name="Lavrichenko K."/>
            <person name="Devanna P."/>
            <person name="Winkler S."/>
            <person name="Jermiin L.S."/>
            <person name="Skirmuntt E.C."/>
            <person name="Katzourakis A."/>
            <person name="Burkitt-Gray L."/>
            <person name="Ray D.A."/>
            <person name="Sullivan K.A.M."/>
            <person name="Roscito J.G."/>
            <person name="Kirilenko B.M."/>
            <person name="Davalos L.M."/>
            <person name="Corthals A.P."/>
            <person name="Power M.L."/>
            <person name="Jones G."/>
            <person name="Ransome R.D."/>
            <person name="Dechmann D.K.N."/>
            <person name="Locatelli A.G."/>
            <person name="Puechmaille S.J."/>
            <person name="Fedrigo O."/>
            <person name="Jarvis E.D."/>
            <person name="Hiller M."/>
            <person name="Vernes S.C."/>
            <person name="Myers E.W."/>
            <person name="Teeling E.C."/>
        </authorList>
    </citation>
    <scope>NUCLEOTIDE SEQUENCE [LARGE SCALE GENOMIC DNA]</scope>
    <source>
        <strain evidence="11">MRouAeg1</strain>
        <tissue evidence="11">Muscle</tissue>
    </source>
</reference>
<gene>
    <name evidence="11" type="ORF">HJG63_012590</name>
</gene>
<evidence type="ECO:0000256" key="7">
    <source>
        <dbReference type="ARBA" id="ARBA00053047"/>
    </source>
</evidence>
<feature type="compositionally biased region" description="Low complexity" evidence="10">
    <location>
        <begin position="40"/>
        <end position="71"/>
    </location>
</feature>
<comment type="subcellular location">
    <subcellularLocation>
        <location evidence="2">Cytoplasm</location>
    </subcellularLocation>
    <subcellularLocation>
        <location evidence="1">Nucleus</location>
    </subcellularLocation>
</comment>
<evidence type="ECO:0000256" key="3">
    <source>
        <dbReference type="ARBA" id="ARBA00007073"/>
    </source>
</evidence>
<evidence type="ECO:0000256" key="2">
    <source>
        <dbReference type="ARBA" id="ARBA00004496"/>
    </source>
</evidence>
<comment type="similarity">
    <text evidence="3">Belongs to the CTAG/PCC1 family.</text>
</comment>
<dbReference type="Gene3D" id="3.30.310.50">
    <property type="entry name" value="Alpha-D-phosphohexomutase, C-terminal domain"/>
    <property type="match status" value="1"/>
</dbReference>
<keyword evidence="12" id="KW-1185">Reference proteome</keyword>
<accession>A0A7J8EKE7</accession>
<dbReference type="PANTHER" id="PTHR31283">
    <property type="entry name" value="EKC/KEOPS COMPLEX SUBUNIT PCC1 FAMILY MEMBER"/>
    <property type="match status" value="1"/>
</dbReference>
<dbReference type="GO" id="GO:0008033">
    <property type="term" value="P:tRNA processing"/>
    <property type="evidence" value="ECO:0007669"/>
    <property type="project" value="UniProtKB-KW"/>
</dbReference>
<name>A0A7J8EKE7_ROUAE</name>
<comment type="subunit">
    <text evidence="8">Component of the EKC/KEOPS complex composed of at least GON7, TP53RK, TPRKB, OSGEP and LAGE3; the whole complex dimerizes.</text>
</comment>
<evidence type="ECO:0000313" key="12">
    <source>
        <dbReference type="Proteomes" id="UP000593571"/>
    </source>
</evidence>
<feature type="compositionally biased region" description="Basic and acidic residues" evidence="10">
    <location>
        <begin position="25"/>
        <end position="39"/>
    </location>
</feature>
<protein>
    <recommendedName>
        <fullName evidence="9">L antigen family member 3</fullName>
    </recommendedName>
</protein>
<keyword evidence="6" id="KW-0539">Nucleus</keyword>
<dbReference type="Proteomes" id="UP000593571">
    <property type="component" value="Unassembled WGS sequence"/>
</dbReference>
<evidence type="ECO:0000256" key="4">
    <source>
        <dbReference type="ARBA" id="ARBA00022490"/>
    </source>
</evidence>
<dbReference type="InterPro" id="IPR015419">
    <property type="entry name" value="CTAG/Pcc1"/>
</dbReference>
<dbReference type="EMBL" id="JACASE010000009">
    <property type="protein sequence ID" value="KAF6435873.1"/>
    <property type="molecule type" value="Genomic_DNA"/>
</dbReference>
<evidence type="ECO:0000256" key="8">
    <source>
        <dbReference type="ARBA" id="ARBA00062157"/>
    </source>
</evidence>
<dbReference type="GO" id="GO:0005737">
    <property type="term" value="C:cytoplasm"/>
    <property type="evidence" value="ECO:0007669"/>
    <property type="project" value="UniProtKB-SubCell"/>
</dbReference>
<dbReference type="Pfam" id="PF09341">
    <property type="entry name" value="Pcc1"/>
    <property type="match status" value="1"/>
</dbReference>